<name>A0AAF0QMR9_SOLVR</name>
<keyword evidence="2" id="KW-1185">Reference proteome</keyword>
<evidence type="ECO:0000313" key="1">
    <source>
        <dbReference type="EMBL" id="WMV25280.1"/>
    </source>
</evidence>
<dbReference type="AlphaFoldDB" id="A0AAF0QMR9"/>
<gene>
    <name evidence="1" type="ORF">MTR67_018665</name>
</gene>
<dbReference type="EMBL" id="CP133615">
    <property type="protein sequence ID" value="WMV25280.1"/>
    <property type="molecule type" value="Genomic_DNA"/>
</dbReference>
<organism evidence="1 2">
    <name type="scientific">Solanum verrucosum</name>
    <dbReference type="NCBI Taxonomy" id="315347"/>
    <lineage>
        <taxon>Eukaryota</taxon>
        <taxon>Viridiplantae</taxon>
        <taxon>Streptophyta</taxon>
        <taxon>Embryophyta</taxon>
        <taxon>Tracheophyta</taxon>
        <taxon>Spermatophyta</taxon>
        <taxon>Magnoliopsida</taxon>
        <taxon>eudicotyledons</taxon>
        <taxon>Gunneridae</taxon>
        <taxon>Pentapetalae</taxon>
        <taxon>asterids</taxon>
        <taxon>lamiids</taxon>
        <taxon>Solanales</taxon>
        <taxon>Solanaceae</taxon>
        <taxon>Solanoideae</taxon>
        <taxon>Solaneae</taxon>
        <taxon>Solanum</taxon>
    </lineage>
</organism>
<proteinExistence type="predicted"/>
<evidence type="ECO:0000313" key="2">
    <source>
        <dbReference type="Proteomes" id="UP001234989"/>
    </source>
</evidence>
<protein>
    <submittedName>
        <fullName evidence="1">Uncharacterized protein</fullName>
    </submittedName>
</protein>
<reference evidence="1" key="1">
    <citation type="submission" date="2023-08" db="EMBL/GenBank/DDBJ databases">
        <title>A de novo genome assembly of Solanum verrucosum Schlechtendal, a Mexican diploid species geographically isolated from the other diploid A-genome species in potato relatives.</title>
        <authorList>
            <person name="Hosaka K."/>
        </authorList>
    </citation>
    <scope>NUCLEOTIDE SEQUENCE</scope>
    <source>
        <tissue evidence="1">Young leaves</tissue>
    </source>
</reference>
<sequence>MASNIHSLGNQTIRLDICESDRVIACIEARSSSMEKFLAQWFKDLRLTVIQDKVLSSEARNVILYLEGSLRIEGRIRVARVCELVESILEKSHCSRYSVHPGSMKMYRDLKIYY</sequence>
<accession>A0AAF0QMR9</accession>
<dbReference type="Proteomes" id="UP001234989">
    <property type="component" value="Chromosome 4"/>
</dbReference>